<dbReference type="AlphaFoldDB" id="A0A815ZY82"/>
<protein>
    <submittedName>
        <fullName evidence="2">Uncharacterized protein</fullName>
    </submittedName>
</protein>
<feature type="compositionally biased region" description="Basic and acidic residues" evidence="1">
    <location>
        <begin position="81"/>
        <end position="90"/>
    </location>
</feature>
<proteinExistence type="predicted"/>
<gene>
    <name evidence="2" type="ORF">XAT740_LOCUS46365</name>
</gene>
<accession>A0A815ZY82</accession>
<dbReference type="EMBL" id="CAJNOR010006212">
    <property type="protein sequence ID" value="CAF1589170.1"/>
    <property type="molecule type" value="Genomic_DNA"/>
</dbReference>
<reference evidence="2" key="1">
    <citation type="submission" date="2021-02" db="EMBL/GenBank/DDBJ databases">
        <authorList>
            <person name="Nowell W R."/>
        </authorList>
    </citation>
    <scope>NUCLEOTIDE SEQUENCE</scope>
</reference>
<sequence>MAEDKHDQIRLTSIIKGLDDGDASYDSDDVFDNEENIFPVSKTDSEESKKTITSTRSQPTSVHASNNSGDKFVNSDGQCRSLHDQRDNRRPGLYFCPPPSNLRNETNDQRLPVFDTRSTHSLVNLLRSHPHSLQQQLTDDSGRGDSLENISAGTPIDESANFTMVEVYGQPGVVILMKNRFDFDATKLEKHRKKKRNLKILSPKQNPPIIDKSPGFFGRLSRSSKASSDESFAYQPVHRHHSSMNECKDNV</sequence>
<evidence type="ECO:0000256" key="1">
    <source>
        <dbReference type="SAM" id="MobiDB-lite"/>
    </source>
</evidence>
<comment type="caution">
    <text evidence="2">The sequence shown here is derived from an EMBL/GenBank/DDBJ whole genome shotgun (WGS) entry which is preliminary data.</text>
</comment>
<dbReference type="Proteomes" id="UP000663828">
    <property type="component" value="Unassembled WGS sequence"/>
</dbReference>
<evidence type="ECO:0000313" key="2">
    <source>
        <dbReference type="EMBL" id="CAF1589170.1"/>
    </source>
</evidence>
<feature type="region of interest" description="Disordered" evidence="1">
    <location>
        <begin position="38"/>
        <end position="92"/>
    </location>
</feature>
<feature type="compositionally biased region" description="Polar residues" evidence="1">
    <location>
        <begin position="51"/>
        <end position="69"/>
    </location>
</feature>
<keyword evidence="3" id="KW-1185">Reference proteome</keyword>
<feature type="region of interest" description="Disordered" evidence="1">
    <location>
        <begin position="228"/>
        <end position="251"/>
    </location>
</feature>
<name>A0A815ZY82_ADIRI</name>
<evidence type="ECO:0000313" key="3">
    <source>
        <dbReference type="Proteomes" id="UP000663828"/>
    </source>
</evidence>
<organism evidence="2 3">
    <name type="scientific">Adineta ricciae</name>
    <name type="common">Rotifer</name>
    <dbReference type="NCBI Taxonomy" id="249248"/>
    <lineage>
        <taxon>Eukaryota</taxon>
        <taxon>Metazoa</taxon>
        <taxon>Spiralia</taxon>
        <taxon>Gnathifera</taxon>
        <taxon>Rotifera</taxon>
        <taxon>Eurotatoria</taxon>
        <taxon>Bdelloidea</taxon>
        <taxon>Adinetida</taxon>
        <taxon>Adinetidae</taxon>
        <taxon>Adineta</taxon>
    </lineage>
</organism>